<accession>A0A486XIN0</accession>
<dbReference type="AlphaFoldDB" id="A0A486XIN0"/>
<organism evidence="1">
    <name type="scientific">Rheinheimera sp. BAL341</name>
    <dbReference type="NCBI Taxonomy" id="1708203"/>
    <lineage>
        <taxon>Bacteria</taxon>
        <taxon>Pseudomonadati</taxon>
        <taxon>Pseudomonadota</taxon>
        <taxon>Gammaproteobacteria</taxon>
        <taxon>Chromatiales</taxon>
        <taxon>Chromatiaceae</taxon>
        <taxon>Rheinheimera</taxon>
    </lineage>
</organism>
<protein>
    <submittedName>
        <fullName evidence="1">Uncharacterized protein</fullName>
    </submittedName>
</protein>
<sequence>MDTNAQNTLVIIFQHVEIFFTMLDHYTGNSKTVIGFQVSAYENVIESYLNRKELSKQDCQRIRAALSIKNMNECCLLSFVDDQRGQFALQRGLLQTIQNLDSKRIRELGQPDLDSIYEQIKRLYDYFISKAGVYEREDLDFKENLAALMDVLHETLNKIDHNVRALEGSSKRLSEILDSHDFNQMVMNDRVRNALQEVIQISKRNIQPTLIFLNEKIMAAGTSAMKLIREIKECFAKTSFHIEYANISIIEMKLLSYADVISDTRRRMNRYVEMDRKQRELYNNIELRFNELHELVVSRLDSKLTGKRIPADAPIFEPARSFRGLVNWTSSKLTGALIELPNYADEQYVHEYIRSQLDKVDAINSSKRTPVKDPSSAKERFEKKQRIQRIKQVMASFSNQAAEQDLYLAIHHFLEENLKDYKLKDVFDALHFADESKLYKPTLLRGEIIYKSQKLSYLIRRKQAVI</sequence>
<reference evidence="1" key="1">
    <citation type="submission" date="2019-04" db="EMBL/GenBank/DDBJ databases">
        <authorList>
            <person name="Brambilla D."/>
        </authorList>
    </citation>
    <scope>NUCLEOTIDE SEQUENCE</scope>
    <source>
        <strain evidence="1">BAL1</strain>
    </source>
</reference>
<proteinExistence type="predicted"/>
<gene>
    <name evidence="1" type="ORF">BAL341_017</name>
</gene>
<dbReference type="EMBL" id="CAAJGR010000057">
    <property type="protein sequence ID" value="VHN99677.1"/>
    <property type="molecule type" value="Genomic_DNA"/>
</dbReference>
<evidence type="ECO:0000313" key="1">
    <source>
        <dbReference type="EMBL" id="VHN99677.1"/>
    </source>
</evidence>
<name>A0A486XIN0_9GAMM</name>